<organism evidence="2 3">
    <name type="scientific">Thalassiosira oceanica</name>
    <name type="common">Marine diatom</name>
    <dbReference type="NCBI Taxonomy" id="159749"/>
    <lineage>
        <taxon>Eukaryota</taxon>
        <taxon>Sar</taxon>
        <taxon>Stramenopiles</taxon>
        <taxon>Ochrophyta</taxon>
        <taxon>Bacillariophyta</taxon>
        <taxon>Coscinodiscophyceae</taxon>
        <taxon>Thalassiosirophycidae</taxon>
        <taxon>Thalassiosirales</taxon>
        <taxon>Thalassiosiraceae</taxon>
        <taxon>Thalassiosira</taxon>
    </lineage>
</organism>
<sequence>MKCSIANVLAAATCISSEVSGFTPSSIRPSSSSRIRAELEGVKQVSNESDADTCNTDSKLQSRRSILHQCLATGAALSASQLLPSSASAALGTLPEFADTNAILQSLTIDVTDKQQYDDTIAFFTSAFDGMKIMRQRNNNGGGIKDTWLGFGPETLSTPPDFQLPVSSFAMYGGHASIHLRYDPFATAPLYKRSFGEFNNEPAPGDSIAYLQLGVPQYRISKMVETGGNVIDGYGWVNAVCPAGLPIRSIVGIRPDPIMFLAVNCQDVATSEEFYAKLGFVRQEYPYARPNQGQGQFEPPQPKKSVYNKKRKKAVVPNPVLRSLNVIYAPQDGENGAAISPEDLDPKFVDPSSIPVSFIPSDYLENEIKKTELAEPVAQTQDPTPSVIAQIPIGPSPPTYMPFASVPAGAPKYGTKSAEAARWRRRRKENAAKAACISSAGRNSIASTGRPADSGKLRGAGQGATGKESESSVLTRSSSHRSDPRSSLEHPPKISTLHSEFAHPFVSRGRWQRDEEPTPGQDGAARGRRAPPVPRAGRVPDGRGSPTGRRPILPGRQARGIRLRVPDGGGRGREQAEGREDATESRGRTRRSLDEIFPRPRQAGAEEEGREPKGSGGAGPQDERRHVVPPRRNVRPRPPDEGGGGTVRPSGRTGTRASGRGGRARGVEGAGEGVGAARDLRPHVGPPGPRRRIEGVRPGRLRDPPGAQRGERRERRER</sequence>
<reference evidence="2 3" key="1">
    <citation type="journal article" date="2012" name="Genome Biol.">
        <title>Genome and low-iron response of an oceanic diatom adapted to chronic iron limitation.</title>
        <authorList>
            <person name="Lommer M."/>
            <person name="Specht M."/>
            <person name="Roy A.S."/>
            <person name="Kraemer L."/>
            <person name="Andreson R."/>
            <person name="Gutowska M.A."/>
            <person name="Wolf J."/>
            <person name="Bergner S.V."/>
            <person name="Schilhabel M.B."/>
            <person name="Klostermeier U.C."/>
            <person name="Beiko R.G."/>
            <person name="Rosenstiel P."/>
            <person name="Hippler M."/>
            <person name="Laroche J."/>
        </authorList>
    </citation>
    <scope>NUCLEOTIDE SEQUENCE [LARGE SCALE GENOMIC DNA]</scope>
    <source>
        <strain evidence="2 3">CCMP1005</strain>
    </source>
</reference>
<accession>K0TA02</accession>
<keyword evidence="3" id="KW-1185">Reference proteome</keyword>
<feature type="compositionally biased region" description="Basic and acidic residues" evidence="1">
    <location>
        <begin position="570"/>
        <end position="598"/>
    </location>
</feature>
<protein>
    <submittedName>
        <fullName evidence="2">Uncharacterized protein</fullName>
    </submittedName>
</protein>
<name>K0TA02_THAOC</name>
<gene>
    <name evidence="2" type="ORF">THAOC_04413</name>
</gene>
<dbReference type="OrthoDB" id="16820at2759"/>
<proteinExistence type="predicted"/>
<dbReference type="eggNOG" id="ENOG502SGMX">
    <property type="taxonomic scope" value="Eukaryota"/>
</dbReference>
<feature type="compositionally biased region" description="Basic and acidic residues" evidence="1">
    <location>
        <begin position="480"/>
        <end position="492"/>
    </location>
</feature>
<dbReference type="AlphaFoldDB" id="K0TA02"/>
<evidence type="ECO:0000256" key="1">
    <source>
        <dbReference type="SAM" id="MobiDB-lite"/>
    </source>
</evidence>
<comment type="caution">
    <text evidence="2">The sequence shown here is derived from an EMBL/GenBank/DDBJ whole genome shotgun (WGS) entry which is preliminary data.</text>
</comment>
<feature type="region of interest" description="Disordered" evidence="1">
    <location>
        <begin position="290"/>
        <end position="309"/>
    </location>
</feature>
<feature type="compositionally biased region" description="Low complexity" evidence="1">
    <location>
        <begin position="535"/>
        <end position="544"/>
    </location>
</feature>
<dbReference type="EMBL" id="AGNL01004083">
    <property type="protein sequence ID" value="EJK73944.1"/>
    <property type="molecule type" value="Genomic_DNA"/>
</dbReference>
<dbReference type="Proteomes" id="UP000266841">
    <property type="component" value="Unassembled WGS sequence"/>
</dbReference>
<evidence type="ECO:0000313" key="3">
    <source>
        <dbReference type="Proteomes" id="UP000266841"/>
    </source>
</evidence>
<feature type="region of interest" description="Disordered" evidence="1">
    <location>
        <begin position="442"/>
        <end position="718"/>
    </location>
</feature>
<feature type="compositionally biased region" description="Basic and acidic residues" evidence="1">
    <location>
        <begin position="691"/>
        <end position="718"/>
    </location>
</feature>
<evidence type="ECO:0000313" key="2">
    <source>
        <dbReference type="EMBL" id="EJK73944.1"/>
    </source>
</evidence>